<keyword evidence="1" id="KW-1133">Transmembrane helix</keyword>
<dbReference type="Proteomes" id="UP000604046">
    <property type="component" value="Unassembled WGS sequence"/>
</dbReference>
<evidence type="ECO:0000256" key="1">
    <source>
        <dbReference type="SAM" id="Phobius"/>
    </source>
</evidence>
<reference evidence="3" key="1">
    <citation type="submission" date="2021-02" db="EMBL/GenBank/DDBJ databases">
        <authorList>
            <person name="Dougan E. K."/>
            <person name="Rhodes N."/>
            <person name="Thang M."/>
            <person name="Chan C."/>
        </authorList>
    </citation>
    <scope>NUCLEOTIDE SEQUENCE</scope>
</reference>
<feature type="transmembrane region" description="Helical" evidence="1">
    <location>
        <begin position="1002"/>
        <end position="1020"/>
    </location>
</feature>
<keyword evidence="4" id="KW-1185">Reference proteome</keyword>
<organism evidence="3 4">
    <name type="scientific">Symbiodinium natans</name>
    <dbReference type="NCBI Taxonomy" id="878477"/>
    <lineage>
        <taxon>Eukaryota</taxon>
        <taxon>Sar</taxon>
        <taxon>Alveolata</taxon>
        <taxon>Dinophyceae</taxon>
        <taxon>Suessiales</taxon>
        <taxon>Symbiodiniaceae</taxon>
        <taxon>Symbiodinium</taxon>
    </lineage>
</organism>
<protein>
    <submittedName>
        <fullName evidence="3">Pmp10 protein</fullName>
    </submittedName>
</protein>
<feature type="transmembrane region" description="Helical" evidence="1">
    <location>
        <begin position="890"/>
        <end position="914"/>
    </location>
</feature>
<name>A0A812JCJ4_9DINO</name>
<keyword evidence="2" id="KW-0732">Signal</keyword>
<dbReference type="AlphaFoldDB" id="A0A812JCJ4"/>
<keyword evidence="1" id="KW-0472">Membrane</keyword>
<dbReference type="EMBL" id="CAJNDS010000412">
    <property type="protein sequence ID" value="CAE7203562.1"/>
    <property type="molecule type" value="Genomic_DNA"/>
</dbReference>
<keyword evidence="1" id="KW-0812">Transmembrane</keyword>
<evidence type="ECO:0000313" key="4">
    <source>
        <dbReference type="Proteomes" id="UP000604046"/>
    </source>
</evidence>
<accession>A0A812JCJ4</accession>
<proteinExistence type="predicted"/>
<evidence type="ECO:0000256" key="2">
    <source>
        <dbReference type="SAM" id="SignalP"/>
    </source>
</evidence>
<feature type="chain" id="PRO_5032756098" evidence="2">
    <location>
        <begin position="17"/>
        <end position="1073"/>
    </location>
</feature>
<sequence>MLLATAFCMGIRLASSTRPAQQDVLLARPGTEETLHRWPDSRILPSSCEDNGVIALAPGVTYHTKVGLHPIQAHCHTLQGALGAQILCFGGIDFENKNVTLRGPLLVAMAPGVPNLQNASAIQSAGDLRAVAPEGSVMHFKHISSTSPGAALHANHNIWLEGLGTMMFENVASEQYGGAVGTFHFGVVVTVANIAFLNCSARFSGGAICAGSSVHLDSRSRNDTIRFESCKAGWRGGAVASWGETKLTGAGSYFFEQCHAVFEGGALAAAKSDIMIALEARGSVDFRECTTNGQHGENLLGGGAASAIREVHLSSGRVRFSGCLSDSQRGNAVMVANGILRIDEEARVLLAGMNASNGPAFFARIGIIPPAGDVLPSDVFYMKNLLASRAMHQHDDKICPPGSRFLMRADGSPELGKCVLCPISTISLAPSYVKVDGEVTAPAAGMRVVLVHRSSPNSLSSLGIPLISNVTEREDSVCAKAPGCLQLGFAAGEWDAWWECAPLVLARHDALLISYRNRQMHTAGGGKLAVPWELYQVGTPITVVEAGQTVAWTKGDSQIFEIKQGVLTPSHAPLLTMGLAHDVSYIFEPRDPNSACQACSLLPTQLADKLRCPGGGHVQSLPGYMFLHKAGERTLQVHKCPNKVACPGSKLALRANGQPSSRSRFCAEGYEPMAGCVRCTHGYGRPQLDPFTCQACGNRSLVQKVIMAALPSGIFYALAIRSARPRSRTQHIFKVFLAFLTISCRSLSALPHSSHFQRLRSDVAAGAQTFVRCLFAVDVVATAEPGAGVFSMDCWGIGDGPMDMLTGLGFTWAIPLLFLLLSLCFLGAQAWLKCVVVWGNVFIPPLLGATAKLLPCYGTQEGGQRILMYEAAVSTSCASTLGDAVGLPRFWLAVGTTAVLTLLGPVLWLCLAASDPAKKHVREREETVAFLVAGYEPKYRWWEVTVLFRKSAIYVVATWFPMSWAPGAHLVYLALIVATAELIHTTFQPYHSSLLDRIESQALCAALIGLLLVASLFVKWPFMPYAIYITSCGMLCVVTAGAYLHFLLVYLRAAFVTNDPPEQEEAEDDCEED</sequence>
<dbReference type="PANTHER" id="PTHR11319:SF35">
    <property type="entry name" value="OUTER MEMBRANE PROTEIN PMPC-RELATED"/>
    <property type="match status" value="1"/>
</dbReference>
<feature type="transmembrane region" description="Helical" evidence="1">
    <location>
        <begin position="809"/>
        <end position="828"/>
    </location>
</feature>
<evidence type="ECO:0000313" key="3">
    <source>
        <dbReference type="EMBL" id="CAE7203562.1"/>
    </source>
</evidence>
<comment type="caution">
    <text evidence="3">The sequence shown here is derived from an EMBL/GenBank/DDBJ whole genome shotgun (WGS) entry which is preliminary data.</text>
</comment>
<gene>
    <name evidence="3" type="primary">pmp10</name>
    <name evidence="3" type="ORF">SNAT2548_LOCUS6244</name>
</gene>
<feature type="transmembrane region" description="Helical" evidence="1">
    <location>
        <begin position="1026"/>
        <end position="1051"/>
    </location>
</feature>
<dbReference type="PANTHER" id="PTHR11319">
    <property type="entry name" value="G PROTEIN-COUPLED RECEPTOR-RELATED"/>
    <property type="match status" value="1"/>
</dbReference>
<dbReference type="OrthoDB" id="409438at2759"/>
<feature type="signal peptide" evidence="2">
    <location>
        <begin position="1"/>
        <end position="16"/>
    </location>
</feature>
<feature type="transmembrane region" description="Helical" evidence="1">
    <location>
        <begin position="835"/>
        <end position="854"/>
    </location>
</feature>